<accession>A0ACC0KZ85</accession>
<name>A0ACC0KZ85_CHOFU</name>
<organism evidence="1 2">
    <name type="scientific">Choristoneura fumiferana</name>
    <name type="common">Spruce budworm moth</name>
    <name type="synonym">Archips fumiferana</name>
    <dbReference type="NCBI Taxonomy" id="7141"/>
    <lineage>
        <taxon>Eukaryota</taxon>
        <taxon>Metazoa</taxon>
        <taxon>Ecdysozoa</taxon>
        <taxon>Arthropoda</taxon>
        <taxon>Hexapoda</taxon>
        <taxon>Insecta</taxon>
        <taxon>Pterygota</taxon>
        <taxon>Neoptera</taxon>
        <taxon>Endopterygota</taxon>
        <taxon>Lepidoptera</taxon>
        <taxon>Glossata</taxon>
        <taxon>Ditrysia</taxon>
        <taxon>Tortricoidea</taxon>
        <taxon>Tortricidae</taxon>
        <taxon>Tortricinae</taxon>
        <taxon>Choristoneura</taxon>
    </lineage>
</organism>
<reference evidence="1 2" key="1">
    <citation type="journal article" date="2022" name="Genome Biol. Evol.">
        <title>The Spruce Budworm Genome: Reconstructing the Evolutionary History of Antifreeze Proteins.</title>
        <authorList>
            <person name="Beliveau C."/>
            <person name="Gagne P."/>
            <person name="Picq S."/>
            <person name="Vernygora O."/>
            <person name="Keeling C.I."/>
            <person name="Pinkney K."/>
            <person name="Doucet D."/>
            <person name="Wen F."/>
            <person name="Johnston J.S."/>
            <person name="Maaroufi H."/>
            <person name="Boyle B."/>
            <person name="Laroche J."/>
            <person name="Dewar K."/>
            <person name="Juretic N."/>
            <person name="Blackburn G."/>
            <person name="Nisole A."/>
            <person name="Brunet B."/>
            <person name="Brandao M."/>
            <person name="Lumley L."/>
            <person name="Duan J."/>
            <person name="Quan G."/>
            <person name="Lucarotti C.J."/>
            <person name="Roe A.D."/>
            <person name="Sperling F.A.H."/>
            <person name="Levesque R.C."/>
            <person name="Cusson M."/>
        </authorList>
    </citation>
    <scope>NUCLEOTIDE SEQUENCE [LARGE SCALE GENOMIC DNA]</scope>
    <source>
        <strain evidence="1">Glfc:IPQL:Cfum</strain>
    </source>
</reference>
<keyword evidence="2" id="KW-1185">Reference proteome</keyword>
<dbReference type="Proteomes" id="UP001064048">
    <property type="component" value="Chromosome 9"/>
</dbReference>
<proteinExistence type="predicted"/>
<sequence>MVTAVLLALILLIAYIYHLSTRKFDYWKKKNVPYEKPTPFFGNYGKHILTKEYLGWTVQKLCKKFPNEPYFGAFFGTEPVLIPQDPEIIKLILTKDYTYFSGREVSDYYHKEVLTQNLFFSSGDRWKVMRQNLSPIFSISKMKNMFHLIEKCSRMLSDLIEKELEKSDIIEVTDVMTRYTMDCICSLSFGVDTNTMSDATDNPFRIMGELIFAGSRYRAFKASARLIWPGIFYGIGMKNFPPEIARFFNKLVIGIFNERQNKPSPRNDFVDIILAMKTNGRLCFTGDSIKGDKKVEMVLDDELVVATVVGLFAAGFETSATTLSLGLYELAKNEEAQDKAIEEIDAYLERTDGKITYECINELPYVEACMEETIRLYPVLSVVNREVTEDYTLPSGVKLEKGLRVHLPIYHLNHNPEFFEDPETYRPERLYGEEKARVRPYTFMPFGDGPRICIGLRLAKMQVIPGFITVLRKYRVALAPGTPRTLDLEPKVLVTCPIGGVKLRFIRRDGK</sequence>
<comment type="caution">
    <text evidence="1">The sequence shown here is derived from an EMBL/GenBank/DDBJ whole genome shotgun (WGS) entry which is preliminary data.</text>
</comment>
<protein>
    <submittedName>
        <fullName evidence="1">Uncharacterized protein</fullName>
    </submittedName>
</protein>
<dbReference type="EMBL" id="CM046109">
    <property type="protein sequence ID" value="KAI8441828.1"/>
    <property type="molecule type" value="Genomic_DNA"/>
</dbReference>
<gene>
    <name evidence="1" type="ORF">MSG28_005514</name>
</gene>
<evidence type="ECO:0000313" key="2">
    <source>
        <dbReference type="Proteomes" id="UP001064048"/>
    </source>
</evidence>
<evidence type="ECO:0000313" key="1">
    <source>
        <dbReference type="EMBL" id="KAI8441828.1"/>
    </source>
</evidence>